<evidence type="ECO:0000256" key="3">
    <source>
        <dbReference type="ARBA" id="ARBA00061679"/>
    </source>
</evidence>
<comment type="similarity">
    <text evidence="3 5">Belongs to the Fe(2+)-trafficking protein family.</text>
</comment>
<dbReference type="PANTHER" id="PTHR36965:SF1">
    <property type="entry name" value="FE(2+)-TRAFFICKING PROTEIN-RELATED"/>
    <property type="match status" value="1"/>
</dbReference>
<dbReference type="SUPFAM" id="SSF111148">
    <property type="entry name" value="YggX-like"/>
    <property type="match status" value="1"/>
</dbReference>
<keyword evidence="1 5" id="KW-0408">Iron</keyword>
<evidence type="ECO:0000256" key="4">
    <source>
        <dbReference type="ARBA" id="ARBA00070403"/>
    </source>
</evidence>
<dbReference type="GO" id="GO:0005829">
    <property type="term" value="C:cytosol"/>
    <property type="evidence" value="ECO:0007669"/>
    <property type="project" value="TreeGrafter"/>
</dbReference>
<dbReference type="GO" id="GO:0005506">
    <property type="term" value="F:iron ion binding"/>
    <property type="evidence" value="ECO:0007669"/>
    <property type="project" value="UniProtKB-UniRule"/>
</dbReference>
<evidence type="ECO:0000256" key="2">
    <source>
        <dbReference type="ARBA" id="ARBA00053793"/>
    </source>
</evidence>
<keyword evidence="7" id="KW-1185">Reference proteome</keyword>
<dbReference type="Proteomes" id="UP000066014">
    <property type="component" value="Chromosome"/>
</dbReference>
<dbReference type="STRING" id="1458426.SMCB_1066"/>
<reference evidence="6 7" key="1">
    <citation type="journal article" date="2014" name="Nat. Commun.">
        <title>Physiological and genomic features of highly alkaliphilic hydrogen-utilizing Betaproteobacteria from a continental serpentinizing site.</title>
        <authorList>
            <person name="Suzuki S."/>
            <person name="Kuenen J.G."/>
            <person name="Schipper K."/>
            <person name="van der Velde S."/>
            <person name="Ishii S."/>
            <person name="Wu A."/>
            <person name="Sorokin D.Y."/>
            <person name="Tenney A."/>
            <person name="Meng X.Y."/>
            <person name="Morrill P.L."/>
            <person name="Kamagata Y."/>
            <person name="Muyzer G."/>
            <person name="Nealson K.H."/>
        </authorList>
    </citation>
    <scope>NUCLEOTIDE SEQUENCE [LARGE SCALE GENOMIC DNA]</scope>
    <source>
        <strain evidence="6 7">B1</strain>
    </source>
</reference>
<dbReference type="AlphaFoldDB" id="A0A060NWM6"/>
<dbReference type="GO" id="GO:0034599">
    <property type="term" value="P:cellular response to oxidative stress"/>
    <property type="evidence" value="ECO:0007669"/>
    <property type="project" value="TreeGrafter"/>
</dbReference>
<dbReference type="HAMAP" id="MF_00686">
    <property type="entry name" value="Fe_traffic_YggX"/>
    <property type="match status" value="1"/>
</dbReference>
<organism evidence="6 7">
    <name type="scientific">Serpentinimonas maccroryi</name>
    <dbReference type="NCBI Taxonomy" id="1458426"/>
    <lineage>
        <taxon>Bacteria</taxon>
        <taxon>Pseudomonadati</taxon>
        <taxon>Pseudomonadota</taxon>
        <taxon>Betaproteobacteria</taxon>
        <taxon>Burkholderiales</taxon>
        <taxon>Comamonadaceae</taxon>
        <taxon>Serpentinimonas</taxon>
    </lineage>
</organism>
<protein>
    <recommendedName>
        <fullName evidence="4 5">Probable Fe(2+)-trafficking protein</fullName>
    </recommendedName>
</protein>
<comment type="function">
    <text evidence="2">Could be a mediator in iron transactions between iron acquisition and iron-requiring processes, such as synthesis and/or repair of Fe-S clusters in biosynthetic enzymes. Necessary to maintain high levels of aconitase under oxidative stress.</text>
</comment>
<dbReference type="InterPro" id="IPR007457">
    <property type="entry name" value="Fe_traffick_prot_YggX"/>
</dbReference>
<sequence>MARTVHCIKLGTDSEGLDFPPYPGELGKRIYEQVSKQAWADWIRHQTMLVNENRLNLADLRARQYLARQMEQHFFGAGADQAAGYVPPSGP</sequence>
<dbReference type="RefSeq" id="WP_045535615.1">
    <property type="nucleotide sequence ID" value="NZ_AP014569.1"/>
</dbReference>
<evidence type="ECO:0000313" key="7">
    <source>
        <dbReference type="Proteomes" id="UP000066014"/>
    </source>
</evidence>
<dbReference type="OrthoDB" id="9804318at2"/>
<evidence type="ECO:0000313" key="6">
    <source>
        <dbReference type="EMBL" id="BAO83294.1"/>
    </source>
</evidence>
<dbReference type="PIRSF" id="PIRSF029827">
    <property type="entry name" value="Fe_traffic_YggX"/>
    <property type="match status" value="1"/>
</dbReference>
<dbReference type="NCBIfam" id="NF003817">
    <property type="entry name" value="PRK05408.1"/>
    <property type="match status" value="1"/>
</dbReference>
<dbReference type="KEGG" id="cbab:SMCB_1066"/>
<dbReference type="FunFam" id="1.10.3880.10:FF:000001">
    <property type="entry name" value="Probable Fe(2+)-trafficking protein"/>
    <property type="match status" value="1"/>
</dbReference>
<gene>
    <name evidence="6" type="ORF">SMCB_1066</name>
</gene>
<dbReference type="Gene3D" id="1.10.3880.10">
    <property type="entry name" value="Fe(II) trafficking protein YggX"/>
    <property type="match status" value="1"/>
</dbReference>
<proteinExistence type="inferred from homology"/>
<accession>A0A060NWM6</accession>
<name>A0A060NWM6_9BURK</name>
<dbReference type="EMBL" id="AP014569">
    <property type="protein sequence ID" value="BAO83294.1"/>
    <property type="molecule type" value="Genomic_DNA"/>
</dbReference>
<evidence type="ECO:0000256" key="1">
    <source>
        <dbReference type="ARBA" id="ARBA00023004"/>
    </source>
</evidence>
<dbReference type="HOGENOM" id="CLU_170994_0_0_4"/>
<dbReference type="InterPro" id="IPR036766">
    <property type="entry name" value="Fe_traffick_prot_YggX_sf"/>
</dbReference>
<dbReference type="PANTHER" id="PTHR36965">
    <property type="entry name" value="FE(2+)-TRAFFICKING PROTEIN-RELATED"/>
    <property type="match status" value="1"/>
</dbReference>
<evidence type="ECO:0000256" key="5">
    <source>
        <dbReference type="HAMAP-Rule" id="MF_00686"/>
    </source>
</evidence>
<dbReference type="Pfam" id="PF04362">
    <property type="entry name" value="Iron_traffic"/>
    <property type="match status" value="1"/>
</dbReference>